<dbReference type="GO" id="GO:0048008">
    <property type="term" value="P:platelet-derived growth factor receptor signaling pathway"/>
    <property type="evidence" value="ECO:0007669"/>
    <property type="project" value="TreeGrafter"/>
</dbReference>
<evidence type="ECO:0000256" key="4">
    <source>
        <dbReference type="ARBA" id="ARBA00023246"/>
    </source>
</evidence>
<dbReference type="GO" id="GO:0005161">
    <property type="term" value="F:platelet-derived growth factor receptor binding"/>
    <property type="evidence" value="ECO:0007669"/>
    <property type="project" value="TreeGrafter"/>
</dbReference>
<dbReference type="PROSITE" id="PS00249">
    <property type="entry name" value="PDGF_1"/>
    <property type="match status" value="1"/>
</dbReference>
<proteinExistence type="inferred from homology"/>
<evidence type="ECO:0000256" key="3">
    <source>
        <dbReference type="ARBA" id="ARBA00023030"/>
    </source>
</evidence>
<evidence type="ECO:0000313" key="14">
    <source>
        <dbReference type="EMBL" id="KAJ8406698.1"/>
    </source>
</evidence>
<comment type="caution">
    <text evidence="14">The sequence shown here is derived from an EMBL/GenBank/DDBJ whole genome shotgun (WGS) entry which is preliminary data.</text>
</comment>
<feature type="compositionally biased region" description="Low complexity" evidence="11">
    <location>
        <begin position="400"/>
        <end position="411"/>
    </location>
</feature>
<evidence type="ECO:0000259" key="13">
    <source>
        <dbReference type="PROSITE" id="PS50278"/>
    </source>
</evidence>
<evidence type="ECO:0000256" key="2">
    <source>
        <dbReference type="ARBA" id="ARBA00018117"/>
    </source>
</evidence>
<dbReference type="SUPFAM" id="SSF57501">
    <property type="entry name" value="Cystine-knot cytokines"/>
    <property type="match status" value="1"/>
</dbReference>
<feature type="chain" id="PRO_5042160812" description="Platelet-derived growth factor subunit B" evidence="12">
    <location>
        <begin position="21"/>
        <end position="445"/>
    </location>
</feature>
<evidence type="ECO:0000256" key="7">
    <source>
        <dbReference type="ARBA" id="ARBA00032702"/>
    </source>
</evidence>
<dbReference type="GO" id="GO:0005615">
    <property type="term" value="C:extracellular space"/>
    <property type="evidence" value="ECO:0007669"/>
    <property type="project" value="TreeGrafter"/>
</dbReference>
<evidence type="ECO:0000256" key="12">
    <source>
        <dbReference type="SAM" id="SignalP"/>
    </source>
</evidence>
<keyword evidence="12" id="KW-0732">Signal</keyword>
<comment type="similarity">
    <text evidence="1 10">Belongs to the PDGF/VEGF growth factor family.</text>
</comment>
<feature type="region of interest" description="Disordered" evidence="11">
    <location>
        <begin position="195"/>
        <end position="370"/>
    </location>
</feature>
<dbReference type="Gene3D" id="2.10.90.10">
    <property type="entry name" value="Cystine-knot cytokines"/>
    <property type="match status" value="1"/>
</dbReference>
<keyword evidence="15" id="KW-1185">Reference proteome</keyword>
<evidence type="ECO:0000256" key="1">
    <source>
        <dbReference type="ARBA" id="ARBA00006686"/>
    </source>
</evidence>
<evidence type="ECO:0000256" key="9">
    <source>
        <dbReference type="ARBA" id="ARBA00046967"/>
    </source>
</evidence>
<gene>
    <name evidence="14" type="ORF">AAFF_G00296140</name>
</gene>
<accession>A0AAD7SR19</accession>
<dbReference type="CDD" id="cd00135">
    <property type="entry name" value="PDGF"/>
    <property type="match status" value="1"/>
</dbReference>
<dbReference type="PANTHER" id="PTHR11633">
    <property type="entry name" value="PLATELET-DERIVED GROWTH FACTOR"/>
    <property type="match status" value="1"/>
</dbReference>
<feature type="compositionally biased region" description="Basic and acidic residues" evidence="11">
    <location>
        <begin position="317"/>
        <end position="358"/>
    </location>
</feature>
<feature type="compositionally biased region" description="Polar residues" evidence="11">
    <location>
        <begin position="199"/>
        <end position="219"/>
    </location>
</feature>
<evidence type="ECO:0000256" key="6">
    <source>
        <dbReference type="ARBA" id="ARBA00032481"/>
    </source>
</evidence>
<evidence type="ECO:0000256" key="5">
    <source>
        <dbReference type="ARBA" id="ARBA00031888"/>
    </source>
</evidence>
<dbReference type="Proteomes" id="UP001221898">
    <property type="component" value="Unassembled WGS sequence"/>
</dbReference>
<feature type="compositionally biased region" description="Basic and acidic residues" evidence="11">
    <location>
        <begin position="248"/>
        <end position="276"/>
    </location>
</feature>
<dbReference type="InterPro" id="IPR000072">
    <property type="entry name" value="PDGF/VEGF_dom"/>
</dbReference>
<dbReference type="GO" id="GO:0008284">
    <property type="term" value="P:positive regulation of cell population proliferation"/>
    <property type="evidence" value="ECO:0007669"/>
    <property type="project" value="UniProtKB-ARBA"/>
</dbReference>
<dbReference type="SMART" id="SM00141">
    <property type="entry name" value="PDGF"/>
    <property type="match status" value="1"/>
</dbReference>
<dbReference type="InterPro" id="IPR029034">
    <property type="entry name" value="Cystine-knot_cytokine"/>
</dbReference>
<feature type="compositionally biased region" description="Pro residues" evidence="11">
    <location>
        <begin position="412"/>
        <end position="421"/>
    </location>
</feature>
<dbReference type="PROSITE" id="PS50278">
    <property type="entry name" value="PDGF_2"/>
    <property type="match status" value="1"/>
</dbReference>
<dbReference type="PANTHER" id="PTHR11633:SF2">
    <property type="entry name" value="PLATELET-DERIVED GROWTH FACTOR SUBUNIT B"/>
    <property type="match status" value="1"/>
</dbReference>
<dbReference type="FunFam" id="2.10.90.10:FF:000041">
    <property type="entry name" value="Platelet-derived growth factor beta polypeptide b"/>
    <property type="match status" value="1"/>
</dbReference>
<keyword evidence="3 10" id="KW-0339">Growth factor</keyword>
<keyword evidence="4" id="KW-0497">Mitogen</keyword>
<comment type="function">
    <text evidence="8">Growth factor that plays an essential role in the regulation of embryonic development, cell proliferation, cell migration, survival and chemotaxis. Potent mitogen for cells of mesenchymal origin. Required for normal proliferation and recruitment of pericytes and vascular smooth muscle cells in the central nervous system, skin, lung, heart and placenta. Required for normal blood vessel development, and for normal development of kidney glomeruli. Plays an important role in wound healing. Signaling is modulated by the formation of heterodimers with PDGFA.</text>
</comment>
<dbReference type="InterPro" id="IPR023581">
    <property type="entry name" value="PD_growth_factor_CS"/>
</dbReference>
<dbReference type="Pfam" id="PF04692">
    <property type="entry name" value="PDGF_N"/>
    <property type="match status" value="1"/>
</dbReference>
<feature type="region of interest" description="Disordered" evidence="11">
    <location>
        <begin position="58"/>
        <end position="78"/>
    </location>
</feature>
<feature type="compositionally biased region" description="Polar residues" evidence="11">
    <location>
        <begin position="299"/>
        <end position="314"/>
    </location>
</feature>
<dbReference type="AlphaFoldDB" id="A0AAD7SR19"/>
<sequence length="445" mass="49989">MSSWVLLLAALAACVRFASTEGDPLPAALVELVRNSPISSIQDLQLLLAPDSVDELPDTQTAKRHHANSTSKRFPRSLGAEQAQQAVCKVRTEVMEVTRDMLDRRNANFLLWPPCVEVQRCSGCCNSRALQCTPTVTRIRNLQVMKIQYINKRSHYEKAVISVQDHEELHRHDELKQNQNLRPDDRDAQRPLWQAKRVATQSPPSHSPTTAGGTSTQRPPLQGVQGHGDARHGGAGGGGGPSPTQEAQRAHPGEEERRPEGTERPQPHRHQGERAHVMPRPTAPERPAPGEGQERTHGAQAQSHLQHGSASHAEQSPPRDRDHTHSHGQQDRDHTRSQTEAPEQSRHSAEQLKDRQTPETEGGQLQQLRLHQEKQELLVLQRKLDQEKEQVHKMHTTTQRPVTAAPSTTRRPPTPRPPAPLHPFHRRLRKNRRRMSKAAMRALLM</sequence>
<dbReference type="InterPro" id="IPR006782">
    <property type="entry name" value="PDGF_N"/>
</dbReference>
<dbReference type="GO" id="GO:0016020">
    <property type="term" value="C:membrane"/>
    <property type="evidence" value="ECO:0007669"/>
    <property type="project" value="InterPro"/>
</dbReference>
<feature type="region of interest" description="Disordered" evidence="11">
    <location>
        <begin position="387"/>
        <end position="424"/>
    </location>
</feature>
<name>A0AAD7SR19_9TELE</name>
<evidence type="ECO:0000313" key="15">
    <source>
        <dbReference type="Proteomes" id="UP001221898"/>
    </source>
</evidence>
<evidence type="ECO:0000256" key="8">
    <source>
        <dbReference type="ARBA" id="ARBA00046258"/>
    </source>
</evidence>
<feature type="domain" description="Platelet-derived growth factor (PDGF) family profile" evidence="13">
    <location>
        <begin position="81"/>
        <end position="166"/>
    </location>
</feature>
<dbReference type="GO" id="GO:0030335">
    <property type="term" value="P:positive regulation of cell migration"/>
    <property type="evidence" value="ECO:0007669"/>
    <property type="project" value="TreeGrafter"/>
</dbReference>
<dbReference type="GO" id="GO:0051781">
    <property type="term" value="P:positive regulation of cell division"/>
    <property type="evidence" value="ECO:0007669"/>
    <property type="project" value="UniProtKB-KW"/>
</dbReference>
<protein>
    <recommendedName>
        <fullName evidence="2">Platelet-derived growth factor subunit B</fullName>
    </recommendedName>
    <alternativeName>
        <fullName evidence="5">PDGF-2</fullName>
    </alternativeName>
    <alternativeName>
        <fullName evidence="6">Platelet-derived growth factor B chain</fullName>
    </alternativeName>
    <alternativeName>
        <fullName evidence="7">Platelet-derived growth factor beta polypeptide</fullName>
    </alternativeName>
</protein>
<dbReference type="Pfam" id="PF00341">
    <property type="entry name" value="PDGF"/>
    <property type="match status" value="1"/>
</dbReference>
<dbReference type="GO" id="GO:0051897">
    <property type="term" value="P:positive regulation of phosphatidylinositol 3-kinase/protein kinase B signal transduction"/>
    <property type="evidence" value="ECO:0007669"/>
    <property type="project" value="TreeGrafter"/>
</dbReference>
<evidence type="ECO:0000256" key="11">
    <source>
        <dbReference type="SAM" id="MobiDB-lite"/>
    </source>
</evidence>
<comment type="subunit">
    <text evidence="9">Antiparallel homodimer; disulfide-linked. Antiparallel heterodimer with PDGFA; disulfide-linked. The PDGFB homodimer interacts with PDGFRA and PDGFRB homodimers, and with heterodimers formed by PDGFRA and PDGFRB. The heterodimer composed of PDGFA and PDGFB interacts with PDGFRB homodimers, and with heterodimers formed by PDGFRA and PDGFRB. Interacts with XLKD1. Interacts with LRP1. Interacts with SORL1 (via the N-terminal ectodomain). Interacts with CD82; this interaction inhibits PDGFB-mediated signaling pathway.</text>
</comment>
<evidence type="ECO:0000256" key="10">
    <source>
        <dbReference type="RuleBase" id="RU003818"/>
    </source>
</evidence>
<dbReference type="EMBL" id="JAINUG010000042">
    <property type="protein sequence ID" value="KAJ8406698.1"/>
    <property type="molecule type" value="Genomic_DNA"/>
</dbReference>
<reference evidence="14" key="1">
    <citation type="journal article" date="2023" name="Science">
        <title>Genome structures resolve the early diversification of teleost fishes.</title>
        <authorList>
            <person name="Parey E."/>
            <person name="Louis A."/>
            <person name="Montfort J."/>
            <person name="Bouchez O."/>
            <person name="Roques C."/>
            <person name="Iampietro C."/>
            <person name="Lluch J."/>
            <person name="Castinel A."/>
            <person name="Donnadieu C."/>
            <person name="Desvignes T."/>
            <person name="Floi Bucao C."/>
            <person name="Jouanno E."/>
            <person name="Wen M."/>
            <person name="Mejri S."/>
            <person name="Dirks R."/>
            <person name="Jansen H."/>
            <person name="Henkel C."/>
            <person name="Chen W.J."/>
            <person name="Zahm M."/>
            <person name="Cabau C."/>
            <person name="Klopp C."/>
            <person name="Thompson A.W."/>
            <person name="Robinson-Rechavi M."/>
            <person name="Braasch I."/>
            <person name="Lecointre G."/>
            <person name="Bobe J."/>
            <person name="Postlethwait J.H."/>
            <person name="Berthelot C."/>
            <person name="Roest Crollius H."/>
            <person name="Guiguen Y."/>
        </authorList>
    </citation>
    <scope>NUCLEOTIDE SEQUENCE</scope>
    <source>
        <strain evidence="14">NC1722</strain>
    </source>
</reference>
<feature type="signal peptide" evidence="12">
    <location>
        <begin position="1"/>
        <end position="20"/>
    </location>
</feature>
<dbReference type="GO" id="GO:0008083">
    <property type="term" value="F:growth factor activity"/>
    <property type="evidence" value="ECO:0007669"/>
    <property type="project" value="UniProtKB-KW"/>
</dbReference>
<organism evidence="14 15">
    <name type="scientific">Aldrovandia affinis</name>
    <dbReference type="NCBI Taxonomy" id="143900"/>
    <lineage>
        <taxon>Eukaryota</taxon>
        <taxon>Metazoa</taxon>
        <taxon>Chordata</taxon>
        <taxon>Craniata</taxon>
        <taxon>Vertebrata</taxon>
        <taxon>Euteleostomi</taxon>
        <taxon>Actinopterygii</taxon>
        <taxon>Neopterygii</taxon>
        <taxon>Teleostei</taxon>
        <taxon>Notacanthiformes</taxon>
        <taxon>Halosauridae</taxon>
        <taxon>Aldrovandia</taxon>
    </lineage>
</organism>
<dbReference type="GO" id="GO:0070374">
    <property type="term" value="P:positive regulation of ERK1 and ERK2 cascade"/>
    <property type="evidence" value="ECO:0007669"/>
    <property type="project" value="TreeGrafter"/>
</dbReference>